<evidence type="ECO:0000256" key="7">
    <source>
        <dbReference type="ARBA" id="ARBA00023006"/>
    </source>
</evidence>
<dbReference type="GO" id="GO:0034045">
    <property type="term" value="C:phagophore assembly site membrane"/>
    <property type="evidence" value="ECO:0007669"/>
    <property type="project" value="UniProtKB-SubCell"/>
</dbReference>
<comment type="similarity">
    <text evidence="3">Belongs to the ATG2 family.</text>
</comment>
<evidence type="ECO:0000256" key="2">
    <source>
        <dbReference type="ARBA" id="ARBA00004623"/>
    </source>
</evidence>
<reference evidence="12 13" key="2">
    <citation type="submission" date="2018-11" db="EMBL/GenBank/DDBJ databases">
        <authorList>
            <consortium name="Pathogen Informatics"/>
        </authorList>
    </citation>
    <scope>NUCLEOTIDE SEQUENCE [LARGE SCALE GENOMIC DNA]</scope>
</reference>
<comment type="catalytic activity">
    <reaction evidence="10">
        <text>a 1,2-diacyl-sn-glycero-3-phospho-L-serine(in) = a 1,2-diacyl-sn-glycero-3-phospho-L-serine(out)</text>
        <dbReference type="Rhea" id="RHEA:38663"/>
        <dbReference type="ChEBI" id="CHEBI:57262"/>
    </reaction>
</comment>
<keyword evidence="5" id="KW-0813">Transport</keyword>
<dbReference type="AlphaFoldDB" id="A0A183INX8"/>
<dbReference type="GO" id="GO:0061908">
    <property type="term" value="C:phagophore"/>
    <property type="evidence" value="ECO:0007669"/>
    <property type="project" value="TreeGrafter"/>
</dbReference>
<evidence type="ECO:0000256" key="9">
    <source>
        <dbReference type="ARBA" id="ARBA00023136"/>
    </source>
</evidence>
<evidence type="ECO:0000256" key="1">
    <source>
        <dbReference type="ARBA" id="ARBA00004406"/>
    </source>
</evidence>
<dbReference type="PANTHER" id="PTHR13190">
    <property type="entry name" value="AUTOPHAGY-RELATED 2, ISOFORM A"/>
    <property type="match status" value="1"/>
</dbReference>
<dbReference type="GO" id="GO:0032266">
    <property type="term" value="F:phosphatidylinositol-3-phosphate binding"/>
    <property type="evidence" value="ECO:0007669"/>
    <property type="project" value="TreeGrafter"/>
</dbReference>
<evidence type="ECO:0000313" key="12">
    <source>
        <dbReference type="EMBL" id="VDP06920.1"/>
    </source>
</evidence>
<keyword evidence="9" id="KW-0472">Membrane</keyword>
<evidence type="ECO:0000313" key="13">
    <source>
        <dbReference type="Proteomes" id="UP000270296"/>
    </source>
</evidence>
<evidence type="ECO:0000256" key="8">
    <source>
        <dbReference type="ARBA" id="ARBA00023055"/>
    </source>
</evidence>
<organism evidence="14">
    <name type="scientific">Soboliphyme baturini</name>
    <dbReference type="NCBI Taxonomy" id="241478"/>
    <lineage>
        <taxon>Eukaryota</taxon>
        <taxon>Metazoa</taxon>
        <taxon>Ecdysozoa</taxon>
        <taxon>Nematoda</taxon>
        <taxon>Enoplea</taxon>
        <taxon>Dorylaimia</taxon>
        <taxon>Dioctophymatida</taxon>
        <taxon>Dioctophymatoidea</taxon>
        <taxon>Soboliphymatidae</taxon>
        <taxon>Soboliphyme</taxon>
    </lineage>
</organism>
<proteinExistence type="inferred from homology"/>
<comment type="subcellular location">
    <subcellularLocation>
        <location evidence="1">Endoplasmic reticulum membrane</location>
        <topology evidence="1">Peripheral membrane protein</topology>
    </subcellularLocation>
    <subcellularLocation>
        <location evidence="2">Preautophagosomal structure membrane</location>
        <topology evidence="2">Peripheral membrane protein</topology>
    </subcellularLocation>
</comment>
<sequence length="203" mass="22790">MKFWNSAFKDMRDMPASTTKPLCVFLLNRYLGDFILERHLSIEQLSVDIFKGKGSLFEVDLNVSHINEMLGGSNAPFRLVDGFVHQVTLQIPWGRVLEESCDVEISGLELTVEVTAAPPAEAANSLLESVIDSMNTSLALARSFVEEQSEKESSFSLQTDAERFEGLGTLAQFIDTRKRRFSFRRGVLIRFSTLRSSCTKSLI</sequence>
<keyword evidence="8" id="KW-0445">Lipid transport</keyword>
<dbReference type="WBParaSite" id="SBAD_0000554101-mRNA-1">
    <property type="protein sequence ID" value="SBAD_0000554101-mRNA-1"/>
    <property type="gene ID" value="SBAD_0000554101"/>
</dbReference>
<dbReference type="PANTHER" id="PTHR13190:SF1">
    <property type="entry name" value="AUTOPHAGY-RELATED 2, ISOFORM A"/>
    <property type="match status" value="1"/>
</dbReference>
<dbReference type="GO" id="GO:0043495">
    <property type="term" value="F:protein-membrane adaptor activity"/>
    <property type="evidence" value="ECO:0007669"/>
    <property type="project" value="TreeGrafter"/>
</dbReference>
<protein>
    <recommendedName>
        <fullName evidence="4">Autophagy-related protein 2</fullName>
    </recommendedName>
</protein>
<evidence type="ECO:0000256" key="10">
    <source>
        <dbReference type="ARBA" id="ARBA00024479"/>
    </source>
</evidence>
<evidence type="ECO:0000313" key="14">
    <source>
        <dbReference type="WBParaSite" id="SBAD_0000554101-mRNA-1"/>
    </source>
</evidence>
<reference evidence="14" key="1">
    <citation type="submission" date="2016-06" db="UniProtKB">
        <authorList>
            <consortium name="WormBaseParasite"/>
        </authorList>
    </citation>
    <scope>IDENTIFICATION</scope>
</reference>
<dbReference type="OrthoDB" id="18982at2759"/>
<name>A0A183INX8_9BILA</name>
<dbReference type="GO" id="GO:0000045">
    <property type="term" value="P:autophagosome assembly"/>
    <property type="evidence" value="ECO:0007669"/>
    <property type="project" value="TreeGrafter"/>
</dbReference>
<evidence type="ECO:0000256" key="6">
    <source>
        <dbReference type="ARBA" id="ARBA00022824"/>
    </source>
</evidence>
<dbReference type="EMBL" id="UZAM01008912">
    <property type="protein sequence ID" value="VDP06920.1"/>
    <property type="molecule type" value="Genomic_DNA"/>
</dbReference>
<keyword evidence="6" id="KW-0256">Endoplasmic reticulum</keyword>
<dbReference type="GO" id="GO:0061709">
    <property type="term" value="P:reticulophagy"/>
    <property type="evidence" value="ECO:0007669"/>
    <property type="project" value="TreeGrafter"/>
</dbReference>
<evidence type="ECO:0000256" key="4">
    <source>
        <dbReference type="ARBA" id="ARBA00018070"/>
    </source>
</evidence>
<dbReference type="InterPro" id="IPR026849">
    <property type="entry name" value="ATG2"/>
</dbReference>
<dbReference type="GO" id="GO:0000422">
    <property type="term" value="P:autophagy of mitochondrion"/>
    <property type="evidence" value="ECO:0007669"/>
    <property type="project" value="TreeGrafter"/>
</dbReference>
<keyword evidence="7" id="KW-0072">Autophagy</keyword>
<evidence type="ECO:0000256" key="11">
    <source>
        <dbReference type="ARBA" id="ARBA00024615"/>
    </source>
</evidence>
<comment type="catalytic activity">
    <reaction evidence="11">
        <text>a 1,2-diacyl-sn-glycero-3-phosphoethanolamine(in) = a 1,2-diacyl-sn-glycero-3-phosphoethanolamine(out)</text>
        <dbReference type="Rhea" id="RHEA:38895"/>
        <dbReference type="ChEBI" id="CHEBI:64612"/>
    </reaction>
</comment>
<gene>
    <name evidence="12" type="ORF">SBAD_LOCUS5325</name>
</gene>
<dbReference type="Pfam" id="PF13329">
    <property type="entry name" value="ATG2_CAD"/>
    <property type="match status" value="1"/>
</dbReference>
<evidence type="ECO:0000256" key="3">
    <source>
        <dbReference type="ARBA" id="ARBA00009714"/>
    </source>
</evidence>
<dbReference type="GO" id="GO:0034727">
    <property type="term" value="P:piecemeal microautophagy of the nucleus"/>
    <property type="evidence" value="ECO:0007669"/>
    <property type="project" value="TreeGrafter"/>
</dbReference>
<dbReference type="Proteomes" id="UP000270296">
    <property type="component" value="Unassembled WGS sequence"/>
</dbReference>
<dbReference type="GO" id="GO:0006869">
    <property type="term" value="P:lipid transport"/>
    <property type="evidence" value="ECO:0007669"/>
    <property type="project" value="UniProtKB-KW"/>
</dbReference>
<dbReference type="GO" id="GO:0005789">
    <property type="term" value="C:endoplasmic reticulum membrane"/>
    <property type="evidence" value="ECO:0007669"/>
    <property type="project" value="UniProtKB-SubCell"/>
</dbReference>
<evidence type="ECO:0000256" key="5">
    <source>
        <dbReference type="ARBA" id="ARBA00022448"/>
    </source>
</evidence>
<dbReference type="GO" id="GO:0061723">
    <property type="term" value="P:glycophagy"/>
    <property type="evidence" value="ECO:0007669"/>
    <property type="project" value="TreeGrafter"/>
</dbReference>
<keyword evidence="13" id="KW-1185">Reference proteome</keyword>
<accession>A0A183INX8</accession>